<dbReference type="RefSeq" id="WP_060993951.1">
    <property type="nucleotide sequence ID" value="NZ_BSOU01000012.1"/>
</dbReference>
<evidence type="ECO:0000259" key="8">
    <source>
        <dbReference type="PROSITE" id="PS50893"/>
    </source>
</evidence>
<evidence type="ECO:0000256" key="1">
    <source>
        <dbReference type="ARBA" id="ARBA00022448"/>
    </source>
</evidence>
<evidence type="ECO:0000313" key="10">
    <source>
        <dbReference type="EMBL" id="PQJ85312.1"/>
    </source>
</evidence>
<gene>
    <name evidence="9" type="primary">thiQ</name>
    <name evidence="10" type="ORF">BTO23_18500</name>
    <name evidence="9" type="ORF">GCM10007855_35110</name>
</gene>
<evidence type="ECO:0000256" key="7">
    <source>
        <dbReference type="ARBA" id="ARBA00023136"/>
    </source>
</evidence>
<dbReference type="Pfam" id="PF00005">
    <property type="entry name" value="ABC_tran"/>
    <property type="match status" value="1"/>
</dbReference>
<dbReference type="SUPFAM" id="SSF52540">
    <property type="entry name" value="P-loop containing nucleoside triphosphate hydrolases"/>
    <property type="match status" value="1"/>
</dbReference>
<dbReference type="InterPro" id="IPR003593">
    <property type="entry name" value="AAA+_ATPase"/>
</dbReference>
<reference evidence="9" key="1">
    <citation type="journal article" date="2014" name="Int. J. Syst. Evol. Microbiol.">
        <title>Complete genome of a new Firmicutes species belonging to the dominant human colonic microbiota ('Ruminococcus bicirculans') reveals two chromosomes and a selective capacity to utilize plant glucans.</title>
        <authorList>
            <consortium name="NISC Comparative Sequencing Program"/>
            <person name="Wegmann U."/>
            <person name="Louis P."/>
            <person name="Goesmann A."/>
            <person name="Henrissat B."/>
            <person name="Duncan S.H."/>
            <person name="Flint H.J."/>
        </authorList>
    </citation>
    <scope>NUCLEOTIDE SEQUENCE</scope>
    <source>
        <strain evidence="9">NBRC 105001</strain>
    </source>
</reference>
<reference evidence="9" key="4">
    <citation type="submission" date="2023-01" db="EMBL/GenBank/DDBJ databases">
        <title>Draft genome sequence of Aliivibrio sifiae strain NBRC 105001.</title>
        <authorList>
            <person name="Sun Q."/>
            <person name="Mori K."/>
        </authorList>
    </citation>
    <scope>NUCLEOTIDE SEQUENCE</scope>
    <source>
        <strain evidence="9">NBRC 105001</strain>
    </source>
</reference>
<reference evidence="12" key="3">
    <citation type="journal article" date="2019" name="Int. J. Syst. Evol. Microbiol.">
        <title>The Global Catalogue of Microorganisms (GCM) 10K type strain sequencing project: providing services to taxonomists for standard genome sequencing and annotation.</title>
        <authorList>
            <consortium name="The Broad Institute Genomics Platform"/>
            <consortium name="The Broad Institute Genome Sequencing Center for Infectious Disease"/>
            <person name="Wu L."/>
            <person name="Ma J."/>
        </authorList>
    </citation>
    <scope>NUCLEOTIDE SEQUENCE [LARGE SCALE GENOMIC DNA]</scope>
    <source>
        <strain evidence="12">NBRC 105001</strain>
    </source>
</reference>
<evidence type="ECO:0000256" key="4">
    <source>
        <dbReference type="ARBA" id="ARBA00022741"/>
    </source>
</evidence>
<dbReference type="InterPro" id="IPR003439">
    <property type="entry name" value="ABC_transporter-like_ATP-bd"/>
</dbReference>
<evidence type="ECO:0000313" key="11">
    <source>
        <dbReference type="Proteomes" id="UP000239273"/>
    </source>
</evidence>
<dbReference type="GO" id="GO:0016887">
    <property type="term" value="F:ATP hydrolysis activity"/>
    <property type="evidence" value="ECO:0007669"/>
    <property type="project" value="InterPro"/>
</dbReference>
<evidence type="ECO:0000256" key="5">
    <source>
        <dbReference type="ARBA" id="ARBA00022840"/>
    </source>
</evidence>
<keyword evidence="7" id="KW-0472">Membrane</keyword>
<dbReference type="EMBL" id="BSOU01000012">
    <property type="protein sequence ID" value="GLR76636.1"/>
    <property type="molecule type" value="Genomic_DNA"/>
</dbReference>
<dbReference type="GO" id="GO:0071934">
    <property type="term" value="P:thiamine transmembrane transport"/>
    <property type="evidence" value="ECO:0007669"/>
    <property type="project" value="InterPro"/>
</dbReference>
<dbReference type="PANTHER" id="PTHR42781">
    <property type="entry name" value="SPERMIDINE/PUTRESCINE IMPORT ATP-BINDING PROTEIN POTA"/>
    <property type="match status" value="1"/>
</dbReference>
<dbReference type="Proteomes" id="UP001156660">
    <property type="component" value="Unassembled WGS sequence"/>
</dbReference>
<name>A0A2S7X562_9GAMM</name>
<comment type="caution">
    <text evidence="10">The sequence shown here is derived from an EMBL/GenBank/DDBJ whole genome shotgun (WGS) entry which is preliminary data.</text>
</comment>
<feature type="domain" description="ABC transporter" evidence="8">
    <location>
        <begin position="2"/>
        <end position="230"/>
    </location>
</feature>
<protein>
    <submittedName>
        <fullName evidence="10">Thiamine ABC transporter, ATP-binding protein</fullName>
    </submittedName>
    <submittedName>
        <fullName evidence="9">Thiamine import ATP-binding protein ThiQ</fullName>
    </submittedName>
</protein>
<dbReference type="OrthoDB" id="9802264at2"/>
<dbReference type="InterPro" id="IPR017871">
    <property type="entry name" value="ABC_transporter-like_CS"/>
</dbReference>
<dbReference type="PROSITE" id="PS50893">
    <property type="entry name" value="ABC_TRANSPORTER_2"/>
    <property type="match status" value="1"/>
</dbReference>
<dbReference type="PANTHER" id="PTHR42781:SF1">
    <property type="entry name" value="THIAMINE IMPORT ATP-BINDING PROTEIN THIQ"/>
    <property type="match status" value="1"/>
</dbReference>
<keyword evidence="4" id="KW-0547">Nucleotide-binding</keyword>
<keyword evidence="5 10" id="KW-0067">ATP-binding</keyword>
<dbReference type="InterPro" id="IPR027417">
    <property type="entry name" value="P-loop_NTPase"/>
</dbReference>
<accession>A0A2S7X562</accession>
<evidence type="ECO:0000256" key="2">
    <source>
        <dbReference type="ARBA" id="ARBA00022475"/>
    </source>
</evidence>
<dbReference type="SMART" id="SM00382">
    <property type="entry name" value="AAA"/>
    <property type="match status" value="1"/>
</dbReference>
<dbReference type="GO" id="GO:0016020">
    <property type="term" value="C:membrane"/>
    <property type="evidence" value="ECO:0007669"/>
    <property type="project" value="InterPro"/>
</dbReference>
<dbReference type="Gene3D" id="3.40.50.300">
    <property type="entry name" value="P-loop containing nucleotide triphosphate hydrolases"/>
    <property type="match status" value="1"/>
</dbReference>
<dbReference type="EMBL" id="MSCP01000003">
    <property type="protein sequence ID" value="PQJ85312.1"/>
    <property type="molecule type" value="Genomic_DNA"/>
</dbReference>
<keyword evidence="6" id="KW-1278">Translocase</keyword>
<evidence type="ECO:0000313" key="9">
    <source>
        <dbReference type="EMBL" id="GLR76636.1"/>
    </source>
</evidence>
<dbReference type="Proteomes" id="UP000239273">
    <property type="component" value="Unassembled WGS sequence"/>
</dbReference>
<evidence type="ECO:0000256" key="3">
    <source>
        <dbReference type="ARBA" id="ARBA00022519"/>
    </source>
</evidence>
<keyword evidence="3" id="KW-0997">Cell inner membrane</keyword>
<dbReference type="GO" id="GO:0042626">
    <property type="term" value="F:ATPase-coupled transmembrane transporter activity"/>
    <property type="evidence" value="ECO:0007669"/>
    <property type="project" value="InterPro"/>
</dbReference>
<keyword evidence="1" id="KW-0813">Transport</keyword>
<proteinExistence type="predicted"/>
<dbReference type="InterPro" id="IPR050093">
    <property type="entry name" value="ABC_SmlMolc_Importer"/>
</dbReference>
<reference evidence="10 11" key="2">
    <citation type="submission" date="2016-12" db="EMBL/GenBank/DDBJ databases">
        <title>Diversity of luminous bacteria.</title>
        <authorList>
            <person name="Yoshizawa S."/>
            <person name="Kogure K."/>
        </authorList>
    </citation>
    <scope>NUCLEOTIDE SEQUENCE [LARGE SCALE GENOMIC DNA]</scope>
    <source>
        <strain evidence="10 11">NBRC 105001</strain>
    </source>
</reference>
<evidence type="ECO:0000313" key="12">
    <source>
        <dbReference type="Proteomes" id="UP001156660"/>
    </source>
</evidence>
<keyword evidence="12" id="KW-1185">Reference proteome</keyword>
<dbReference type="InterPro" id="IPR005968">
    <property type="entry name" value="Thiamine_ABC_ThiQ"/>
</dbReference>
<dbReference type="AlphaFoldDB" id="A0A2S7X562"/>
<evidence type="ECO:0000256" key="6">
    <source>
        <dbReference type="ARBA" id="ARBA00022967"/>
    </source>
</evidence>
<dbReference type="NCBIfam" id="TIGR01277">
    <property type="entry name" value="thiQ"/>
    <property type="match status" value="1"/>
</dbReference>
<keyword evidence="2" id="KW-1003">Cell membrane</keyword>
<sequence>MLNFSDVKYRYNSELFEFNLTVNQGNVVAILGPSGAGKSTLLSLLAGFIEPESGDISIEQQSLLLQAPHQRPLSMLFQEHNLFAHLSIVDNIGLGIKPNLRLSNEEKEQVTRAAQQVGVDGLLYRLPEQLSGGQKQRVALARCLVQKKPVLLLDEPFSALDPMLREEMIVLIRDLIKSQKLTVLMVTHSIQDAKALASHYAFVCSHKVLSYGKMTEIMTQDNPPELTRYLDAVK</sequence>
<dbReference type="GO" id="GO:0005524">
    <property type="term" value="F:ATP binding"/>
    <property type="evidence" value="ECO:0007669"/>
    <property type="project" value="UniProtKB-KW"/>
</dbReference>
<dbReference type="PROSITE" id="PS00211">
    <property type="entry name" value="ABC_TRANSPORTER_1"/>
    <property type="match status" value="1"/>
</dbReference>
<organism evidence="10 11">
    <name type="scientific">Aliivibrio sifiae</name>
    <dbReference type="NCBI Taxonomy" id="566293"/>
    <lineage>
        <taxon>Bacteria</taxon>
        <taxon>Pseudomonadati</taxon>
        <taxon>Pseudomonadota</taxon>
        <taxon>Gammaproteobacteria</taxon>
        <taxon>Vibrionales</taxon>
        <taxon>Vibrionaceae</taxon>
        <taxon>Aliivibrio</taxon>
    </lineage>
</organism>